<proteinExistence type="predicted"/>
<keyword evidence="2" id="KW-1185">Reference proteome</keyword>
<organism evidence="1 2">
    <name type="scientific">Pseudofulvibacter geojedonensis</name>
    <dbReference type="NCBI Taxonomy" id="1123758"/>
    <lineage>
        <taxon>Bacteria</taxon>
        <taxon>Pseudomonadati</taxon>
        <taxon>Bacteroidota</taxon>
        <taxon>Flavobacteriia</taxon>
        <taxon>Flavobacteriales</taxon>
        <taxon>Flavobacteriaceae</taxon>
        <taxon>Pseudofulvibacter</taxon>
    </lineage>
</organism>
<evidence type="ECO:0000313" key="2">
    <source>
        <dbReference type="Proteomes" id="UP001596997"/>
    </source>
</evidence>
<dbReference type="Proteomes" id="UP001596997">
    <property type="component" value="Unassembled WGS sequence"/>
</dbReference>
<dbReference type="RefSeq" id="WP_377713103.1">
    <property type="nucleotide sequence ID" value="NZ_JBHTJM010000002.1"/>
</dbReference>
<evidence type="ECO:0000313" key="1">
    <source>
        <dbReference type="EMBL" id="MFD0962939.1"/>
    </source>
</evidence>
<dbReference type="EMBL" id="JBHTJM010000002">
    <property type="protein sequence ID" value="MFD0962939.1"/>
    <property type="molecule type" value="Genomic_DNA"/>
</dbReference>
<comment type="caution">
    <text evidence="1">The sequence shown here is derived from an EMBL/GenBank/DDBJ whole genome shotgun (WGS) entry which is preliminary data.</text>
</comment>
<accession>A0ABW3HZE2</accession>
<protein>
    <submittedName>
        <fullName evidence="1">Uncharacterized protein</fullName>
    </submittedName>
</protein>
<sequence length="282" mass="32967">MKQNITTLLTVLLIINFSFSQIPIEEYRTEIENLKTEKKINEYWNKLYKIDQDILMNTTNLKIADSISISNMIKTALLFDIYGTKGYNPNGTSSHISIINLTHNYIGESQIAYWPIIKKCAEIGGAINSYAGKYPSYELESVTTTFYNYSLLNQEQKYPKLLSKMNEIKTVNIVDKLLNSFKYQNQMRELFEVKVLHHWQLQSFKNLKEEGVFSFVKMSDNNIYLKKHGRAQKLELVRNQGKSKIYRIENEPFGWNYIYGEDGSLSLIDDEQNELIKYTLVK</sequence>
<gene>
    <name evidence="1" type="ORF">ACFQ1O_02860</name>
</gene>
<name>A0ABW3HZE2_9FLAO</name>
<reference evidence="2" key="1">
    <citation type="journal article" date="2019" name="Int. J. Syst. Evol. Microbiol.">
        <title>The Global Catalogue of Microorganisms (GCM) 10K type strain sequencing project: providing services to taxonomists for standard genome sequencing and annotation.</title>
        <authorList>
            <consortium name="The Broad Institute Genomics Platform"/>
            <consortium name="The Broad Institute Genome Sequencing Center for Infectious Disease"/>
            <person name="Wu L."/>
            <person name="Ma J."/>
        </authorList>
    </citation>
    <scope>NUCLEOTIDE SEQUENCE [LARGE SCALE GENOMIC DNA]</scope>
    <source>
        <strain evidence="2">CCUG 62114</strain>
    </source>
</reference>